<evidence type="ECO:0000313" key="1">
    <source>
        <dbReference type="EMBL" id="CAD7595120.1"/>
    </source>
</evidence>
<dbReference type="AlphaFoldDB" id="A0A7R9K0U9"/>
<protein>
    <submittedName>
        <fullName evidence="1">Uncharacterized protein</fullName>
    </submittedName>
</protein>
<reference evidence="1" key="1">
    <citation type="submission" date="2020-11" db="EMBL/GenBank/DDBJ databases">
        <authorList>
            <person name="Tran Van P."/>
        </authorList>
    </citation>
    <scope>NUCLEOTIDE SEQUENCE</scope>
</reference>
<proteinExistence type="predicted"/>
<accession>A0A7R9K0U9</accession>
<name>A0A7R9K0U9_TIMGE</name>
<organism evidence="1">
    <name type="scientific">Timema genevievae</name>
    <name type="common">Walking stick</name>
    <dbReference type="NCBI Taxonomy" id="629358"/>
    <lineage>
        <taxon>Eukaryota</taxon>
        <taxon>Metazoa</taxon>
        <taxon>Ecdysozoa</taxon>
        <taxon>Arthropoda</taxon>
        <taxon>Hexapoda</taxon>
        <taxon>Insecta</taxon>
        <taxon>Pterygota</taxon>
        <taxon>Neoptera</taxon>
        <taxon>Polyneoptera</taxon>
        <taxon>Phasmatodea</taxon>
        <taxon>Timematodea</taxon>
        <taxon>Timematoidea</taxon>
        <taxon>Timematidae</taxon>
        <taxon>Timema</taxon>
    </lineage>
</organism>
<sequence>MDTCDTSIVKEEIVELIKTEPQNEDEFEMCEQSGIISENFVLPTFQVIHMCTVLELGRNAVLVDTKRYYDRSG</sequence>
<gene>
    <name evidence="1" type="ORF">TGEB3V08_LOCUS5909</name>
</gene>
<dbReference type="EMBL" id="OE841276">
    <property type="protein sequence ID" value="CAD7595120.1"/>
    <property type="molecule type" value="Genomic_DNA"/>
</dbReference>